<evidence type="ECO:0000313" key="3">
    <source>
        <dbReference type="EMBL" id="KPQ31505.1"/>
    </source>
</evidence>
<dbReference type="InterPro" id="IPR024983">
    <property type="entry name" value="CHAT_dom"/>
</dbReference>
<accession>A0A0P8D655</accession>
<dbReference type="Pfam" id="PF12770">
    <property type="entry name" value="CHAT"/>
    <property type="match status" value="1"/>
</dbReference>
<evidence type="ECO:0000313" key="4">
    <source>
        <dbReference type="Proteomes" id="UP000050465"/>
    </source>
</evidence>
<sequence>MSSVKTILFLSANPKDTGRLMLGNELRDIGEGLRRSQKRDQFKLEQRLAVRPRDIQRAMLDVSPQIVHFSGHGTGISGLAFEDERGDTRLVDGAALASLFSLFSEKVKCVVLNGCYSSIQAQEISKHIDYVIGMNKGIGDHAAIEFSVGFYDALGAGRSIEFAHRLGCSSIQLSGIPEHLTPVLLKKSGGRAPIKSSTGAQVYDSTTDFTTHSPSFESVASTSENKRLSRLFNPRFRFVLLTNLSVITLITVIRLSGALEFLELRIYDYLLRLRTQESMIDKSRITVIEATAADHRIKREKKESGPGAVSNEALNEVLQKLEQTEYKPAVIALDIYRDSPTDPLVERFSQTLDLFAVCETPSEKNEAGVDPPLPEGIPPEHIGFSNFLTDTDGTLRRQLVEMPPQPNHSCQARKSLGLLVALRYIEKQIGASLTEQDIWVQEDNLSLNDKLIERIKGYSFGGYQYLDANGVQFLLNYQTPRKNLREVSPHFQLEDVRQGKVSGEYLKDKIVLIGVTDRSEAVDYVQTPYGETAGVTIHAHMINQLVSTALDGRNSIWALPQWVEGLCFFGVVVISSFLSIRITSHKWWLVTNGIELCFVYGVCVLTMNLGSGWLPMLPAMIGLTLSGTIVHCRYYVITRTYL</sequence>
<feature type="domain" description="CHASE2" evidence="2">
    <location>
        <begin position="259"/>
        <end position="578"/>
    </location>
</feature>
<organism evidence="3 4">
    <name type="scientific">Phormidesmis priestleyi Ana</name>
    <dbReference type="NCBI Taxonomy" id="1666911"/>
    <lineage>
        <taxon>Bacteria</taxon>
        <taxon>Bacillati</taxon>
        <taxon>Cyanobacteriota</taxon>
        <taxon>Cyanophyceae</taxon>
        <taxon>Leptolyngbyales</taxon>
        <taxon>Leptolyngbyaceae</taxon>
        <taxon>Phormidesmis</taxon>
    </lineage>
</organism>
<comment type="caution">
    <text evidence="3">The sequence shown here is derived from an EMBL/GenBank/DDBJ whole genome shotgun (WGS) entry which is preliminary data.</text>
</comment>
<dbReference type="EMBL" id="LJZR01000099">
    <property type="protein sequence ID" value="KPQ31505.1"/>
    <property type="molecule type" value="Genomic_DNA"/>
</dbReference>
<name>A0A0P8D655_9CYAN</name>
<keyword evidence="1" id="KW-0472">Membrane</keyword>
<dbReference type="SMART" id="SM01080">
    <property type="entry name" value="CHASE2"/>
    <property type="match status" value="1"/>
</dbReference>
<dbReference type="PATRIC" id="fig|1666911.3.peg.756"/>
<reference evidence="3 4" key="1">
    <citation type="submission" date="2015-09" db="EMBL/GenBank/DDBJ databases">
        <title>Identification and resolution of microdiversity through metagenomic sequencing of parallel consortia.</title>
        <authorList>
            <person name="Nelson W.C."/>
            <person name="Romine M.F."/>
            <person name="Lindemann S.R."/>
        </authorList>
    </citation>
    <scope>NUCLEOTIDE SEQUENCE [LARGE SCALE GENOMIC DNA]</scope>
    <source>
        <strain evidence="3">Ana</strain>
    </source>
</reference>
<dbReference type="InterPro" id="IPR007890">
    <property type="entry name" value="CHASE2"/>
</dbReference>
<protein>
    <submittedName>
        <fullName evidence="3">Putative transmembrane sensor domain</fullName>
    </submittedName>
</protein>
<keyword evidence="1" id="KW-1133">Transmembrane helix</keyword>
<evidence type="ECO:0000259" key="2">
    <source>
        <dbReference type="SMART" id="SM01080"/>
    </source>
</evidence>
<feature type="transmembrane region" description="Helical" evidence="1">
    <location>
        <begin position="562"/>
        <end position="580"/>
    </location>
</feature>
<dbReference type="Pfam" id="PF05226">
    <property type="entry name" value="CHASE2"/>
    <property type="match status" value="1"/>
</dbReference>
<feature type="transmembrane region" description="Helical" evidence="1">
    <location>
        <begin position="613"/>
        <end position="636"/>
    </location>
</feature>
<feature type="transmembrane region" description="Helical" evidence="1">
    <location>
        <begin position="587"/>
        <end position="607"/>
    </location>
</feature>
<dbReference type="AlphaFoldDB" id="A0A0P8D655"/>
<evidence type="ECO:0000256" key="1">
    <source>
        <dbReference type="SAM" id="Phobius"/>
    </source>
</evidence>
<keyword evidence="1 3" id="KW-0812">Transmembrane</keyword>
<dbReference type="Proteomes" id="UP000050465">
    <property type="component" value="Unassembled WGS sequence"/>
</dbReference>
<proteinExistence type="predicted"/>
<dbReference type="STRING" id="1666911.HLUCCA11_23610"/>
<gene>
    <name evidence="3" type="ORF">HLUCCA11_23610</name>
</gene>